<keyword evidence="6" id="KW-0031">Aminopeptidase</keyword>
<keyword evidence="7" id="KW-1185">Reference proteome</keyword>
<comment type="similarity">
    <text evidence="1">Belongs to the peptidase S33 family.</text>
</comment>
<dbReference type="InterPro" id="IPR000073">
    <property type="entry name" value="AB_hydrolase_1"/>
</dbReference>
<evidence type="ECO:0000256" key="1">
    <source>
        <dbReference type="ARBA" id="ARBA00010088"/>
    </source>
</evidence>
<sequence length="555" mass="59152">MRSTISTLPLFLSIVAAASNGTAANNSTAASNNTAECNFSSIRWGLCDEAKVNGTLPMDCATLRVPLDYSDPASKATILLELARVPSAMQPSKGSIQFNFGGPGATGRGTLAAQAAVLRNLTGGQYDLIAFDPRGTGDTLPFLCVQDDVEATTVLQGQASSNTTEYGVGRIWARGTIDTARCQSTMNETGKYVNTPFGARDLMSVVDALNEDGMLRYWGLSYGTTLGATVAAMFPNRIDKLILDGVQNPHEYYHALADFEEWTDSDKVFAGIFSTCIDAGGDLCPLASLNLTGPELEGRTWHLLEQLKSRPIPIGQYLIDYPLLKGFIQQAIYGPAGWPGLVTMLSFLFTNQTAGLEAIATSLVPDSTTTPLDAIKLSQALLGIHCGDRTARAATLDDFQPTIDRLYNISTIMGDATIGTMSACAQWSIEPAERFQFPSSSSSPQIATSNPILIVGNTFDGHTPLISAYNVSETFEESVVMEVRGYGHASLGLPSSCTWRTVSEYFSAGTVPEVGRICEVEAEPYGNTTWADIFGVEVGGNGGGVSAGVPRMVRL</sequence>
<dbReference type="InterPro" id="IPR013595">
    <property type="entry name" value="Pept_S33_TAP-like_C"/>
</dbReference>
<protein>
    <submittedName>
        <fullName evidence="6">Tripeptidyl aminopeptidase</fullName>
    </submittedName>
</protein>
<dbReference type="AlphaFoldDB" id="A0A9Q8PJW8"/>
<dbReference type="OrthoDB" id="425534at2759"/>
<organism evidence="6 7">
    <name type="scientific">Passalora fulva</name>
    <name type="common">Tomato leaf mold</name>
    <name type="synonym">Cladosporium fulvum</name>
    <dbReference type="NCBI Taxonomy" id="5499"/>
    <lineage>
        <taxon>Eukaryota</taxon>
        <taxon>Fungi</taxon>
        <taxon>Dikarya</taxon>
        <taxon>Ascomycota</taxon>
        <taxon>Pezizomycotina</taxon>
        <taxon>Dothideomycetes</taxon>
        <taxon>Dothideomycetidae</taxon>
        <taxon>Mycosphaerellales</taxon>
        <taxon>Mycosphaerellaceae</taxon>
        <taxon>Fulvia</taxon>
    </lineage>
</organism>
<proteinExistence type="inferred from homology"/>
<dbReference type="RefSeq" id="XP_047768252.1">
    <property type="nucleotide sequence ID" value="XM_047912126.1"/>
</dbReference>
<dbReference type="PANTHER" id="PTHR43248">
    <property type="entry name" value="2-SUCCINYL-6-HYDROXY-2,4-CYCLOHEXADIENE-1-CARBOXYLATE SYNTHASE"/>
    <property type="match status" value="1"/>
</dbReference>
<dbReference type="InterPro" id="IPR029058">
    <property type="entry name" value="AB_hydrolase_fold"/>
</dbReference>
<dbReference type="InterPro" id="IPR051601">
    <property type="entry name" value="Serine_prot/Carboxylest_S33"/>
</dbReference>
<evidence type="ECO:0000259" key="5">
    <source>
        <dbReference type="Pfam" id="PF08386"/>
    </source>
</evidence>
<dbReference type="KEGG" id="ffu:CLAFUR5_12978"/>
<dbReference type="EMBL" id="CP090173">
    <property type="protein sequence ID" value="UJO23886.1"/>
    <property type="molecule type" value="Genomic_DNA"/>
</dbReference>
<reference evidence="6" key="1">
    <citation type="submission" date="2021-12" db="EMBL/GenBank/DDBJ databases">
        <authorList>
            <person name="Zaccaron A."/>
            <person name="Stergiopoulos I."/>
        </authorList>
    </citation>
    <scope>NUCLEOTIDE SEQUENCE</scope>
    <source>
        <strain evidence="6">Race5_Kim</strain>
    </source>
</reference>
<feature type="domain" description="Peptidase S33 tripeptidyl aminopeptidase-like C-terminal" evidence="5">
    <location>
        <begin position="414"/>
        <end position="518"/>
    </location>
</feature>
<dbReference type="Pfam" id="PF00561">
    <property type="entry name" value="Abhydrolase_1"/>
    <property type="match status" value="1"/>
</dbReference>
<dbReference type="PANTHER" id="PTHR43248:SF25">
    <property type="entry name" value="AB HYDROLASE-1 DOMAIN-CONTAINING PROTEIN-RELATED"/>
    <property type="match status" value="1"/>
</dbReference>
<reference evidence="6" key="2">
    <citation type="journal article" date="2022" name="Microb. Genom.">
        <title>A chromosome-scale genome assembly of the tomato pathogen Cladosporium fulvum reveals a compartmentalized genome architecture and the presence of a dispensable chromosome.</title>
        <authorList>
            <person name="Zaccaron A.Z."/>
            <person name="Chen L.H."/>
            <person name="Samaras A."/>
            <person name="Stergiopoulos I."/>
        </authorList>
    </citation>
    <scope>NUCLEOTIDE SEQUENCE</scope>
    <source>
        <strain evidence="6">Race5_Kim</strain>
    </source>
</reference>
<dbReference type="Proteomes" id="UP000756132">
    <property type="component" value="Chromosome 11"/>
</dbReference>
<keyword evidence="6" id="KW-0645">Protease</keyword>
<feature type="signal peptide" evidence="3">
    <location>
        <begin position="1"/>
        <end position="24"/>
    </location>
</feature>
<dbReference type="Pfam" id="PF08386">
    <property type="entry name" value="Abhydrolase_4"/>
    <property type="match status" value="1"/>
</dbReference>
<accession>A0A9Q8PJW8</accession>
<evidence type="ECO:0000313" key="6">
    <source>
        <dbReference type="EMBL" id="UJO23886.1"/>
    </source>
</evidence>
<dbReference type="Gene3D" id="3.40.50.1820">
    <property type="entry name" value="alpha/beta hydrolase"/>
    <property type="match status" value="1"/>
</dbReference>
<name>A0A9Q8PJW8_PASFU</name>
<evidence type="ECO:0000259" key="4">
    <source>
        <dbReference type="Pfam" id="PF00561"/>
    </source>
</evidence>
<keyword evidence="3" id="KW-0732">Signal</keyword>
<feature type="chain" id="PRO_5040506591" evidence="3">
    <location>
        <begin position="25"/>
        <end position="555"/>
    </location>
</feature>
<evidence type="ECO:0000256" key="2">
    <source>
        <dbReference type="ARBA" id="ARBA00022801"/>
    </source>
</evidence>
<gene>
    <name evidence="6" type="ORF">CLAFUR5_12978</name>
</gene>
<evidence type="ECO:0000313" key="7">
    <source>
        <dbReference type="Proteomes" id="UP000756132"/>
    </source>
</evidence>
<evidence type="ECO:0000256" key="3">
    <source>
        <dbReference type="SAM" id="SignalP"/>
    </source>
</evidence>
<dbReference type="SUPFAM" id="SSF53474">
    <property type="entry name" value="alpha/beta-Hydrolases"/>
    <property type="match status" value="1"/>
</dbReference>
<feature type="domain" description="AB hydrolase-1" evidence="4">
    <location>
        <begin position="110"/>
        <end position="265"/>
    </location>
</feature>
<keyword evidence="2" id="KW-0378">Hydrolase</keyword>
<dbReference type="GO" id="GO:0004177">
    <property type="term" value="F:aminopeptidase activity"/>
    <property type="evidence" value="ECO:0007669"/>
    <property type="project" value="UniProtKB-KW"/>
</dbReference>
<dbReference type="GeneID" id="71992856"/>